<proteinExistence type="predicted"/>
<dbReference type="InParanoid" id="A0A0C3EW58"/>
<evidence type="ECO:0000313" key="1">
    <source>
        <dbReference type="EMBL" id="KIM72224.1"/>
    </source>
</evidence>
<dbReference type="Proteomes" id="UP000054166">
    <property type="component" value="Unassembled WGS sequence"/>
</dbReference>
<protein>
    <submittedName>
        <fullName evidence="1">Uncharacterized protein</fullName>
    </submittedName>
</protein>
<sequence length="94" mass="10849">MYGGGVLESYMQRVADAMSDQTWNEMKEKTLLQAALMEVANCGKCYMRRFADGGDLNTFHKAKINDAICTLAWIFIFELVRRIRYLSIALRRSM</sequence>
<accession>A0A0C3EW58</accession>
<gene>
    <name evidence="1" type="ORF">PILCRDRAFT_16332</name>
</gene>
<evidence type="ECO:0000313" key="2">
    <source>
        <dbReference type="Proteomes" id="UP000054166"/>
    </source>
</evidence>
<dbReference type="EMBL" id="KN833150">
    <property type="protein sequence ID" value="KIM72224.1"/>
    <property type="molecule type" value="Genomic_DNA"/>
</dbReference>
<keyword evidence="2" id="KW-1185">Reference proteome</keyword>
<reference evidence="1 2" key="1">
    <citation type="submission" date="2014-04" db="EMBL/GenBank/DDBJ databases">
        <authorList>
            <consortium name="DOE Joint Genome Institute"/>
            <person name="Kuo A."/>
            <person name="Tarkka M."/>
            <person name="Buscot F."/>
            <person name="Kohler A."/>
            <person name="Nagy L.G."/>
            <person name="Floudas D."/>
            <person name="Copeland A."/>
            <person name="Barry K.W."/>
            <person name="Cichocki N."/>
            <person name="Veneault-Fourrey C."/>
            <person name="LaButti K."/>
            <person name="Lindquist E.A."/>
            <person name="Lipzen A."/>
            <person name="Lundell T."/>
            <person name="Morin E."/>
            <person name="Murat C."/>
            <person name="Sun H."/>
            <person name="Tunlid A."/>
            <person name="Henrissat B."/>
            <person name="Grigoriev I.V."/>
            <person name="Hibbett D.S."/>
            <person name="Martin F."/>
            <person name="Nordberg H.P."/>
            <person name="Cantor M.N."/>
            <person name="Hua S.X."/>
        </authorList>
    </citation>
    <scope>NUCLEOTIDE SEQUENCE [LARGE SCALE GENOMIC DNA]</scope>
    <source>
        <strain evidence="1 2">F 1598</strain>
    </source>
</reference>
<name>A0A0C3EW58_PILCF</name>
<dbReference type="HOGENOM" id="CLU_2386986_0_0_1"/>
<reference evidence="2" key="2">
    <citation type="submission" date="2015-01" db="EMBL/GenBank/DDBJ databases">
        <title>Evolutionary Origins and Diversification of the Mycorrhizal Mutualists.</title>
        <authorList>
            <consortium name="DOE Joint Genome Institute"/>
            <consortium name="Mycorrhizal Genomics Consortium"/>
            <person name="Kohler A."/>
            <person name="Kuo A."/>
            <person name="Nagy L.G."/>
            <person name="Floudas D."/>
            <person name="Copeland A."/>
            <person name="Barry K.W."/>
            <person name="Cichocki N."/>
            <person name="Veneault-Fourrey C."/>
            <person name="LaButti K."/>
            <person name="Lindquist E.A."/>
            <person name="Lipzen A."/>
            <person name="Lundell T."/>
            <person name="Morin E."/>
            <person name="Murat C."/>
            <person name="Riley R."/>
            <person name="Ohm R."/>
            <person name="Sun H."/>
            <person name="Tunlid A."/>
            <person name="Henrissat B."/>
            <person name="Grigoriev I.V."/>
            <person name="Hibbett D.S."/>
            <person name="Martin F."/>
        </authorList>
    </citation>
    <scope>NUCLEOTIDE SEQUENCE [LARGE SCALE GENOMIC DNA]</scope>
    <source>
        <strain evidence="2">F 1598</strain>
    </source>
</reference>
<organism evidence="1 2">
    <name type="scientific">Piloderma croceum (strain F 1598)</name>
    <dbReference type="NCBI Taxonomy" id="765440"/>
    <lineage>
        <taxon>Eukaryota</taxon>
        <taxon>Fungi</taxon>
        <taxon>Dikarya</taxon>
        <taxon>Basidiomycota</taxon>
        <taxon>Agaricomycotina</taxon>
        <taxon>Agaricomycetes</taxon>
        <taxon>Agaricomycetidae</taxon>
        <taxon>Atheliales</taxon>
        <taxon>Atheliaceae</taxon>
        <taxon>Piloderma</taxon>
    </lineage>
</organism>
<dbReference type="AlphaFoldDB" id="A0A0C3EW58"/>